<dbReference type="PANTHER" id="PTHR33227">
    <property type="entry name" value="STIGMA-SPECIFIC STIG1-LIKE PROTEIN 3"/>
    <property type="match status" value="1"/>
</dbReference>
<keyword evidence="5" id="KW-1185">Reference proteome</keyword>
<dbReference type="EMBL" id="RDQH01000336">
    <property type="protein sequence ID" value="RXH85889.1"/>
    <property type="molecule type" value="Genomic_DNA"/>
</dbReference>
<evidence type="ECO:0000256" key="3">
    <source>
        <dbReference type="SAM" id="SignalP"/>
    </source>
</evidence>
<sequence length="149" mass="16373">MKSLKVLFQLAMLMALVAITLSATPDQEFEESFFGEEDNSINVSNSETFKQEKTSLRGISRFLASRGRAVTCDSNPKFCRGGTHCCHKKCVDLKTDNLHCGQCGVKSHHSQICCHGHLVNPISDKKHCGSCDNHCKKGRSCALGMCSYA</sequence>
<dbReference type="Pfam" id="PF04885">
    <property type="entry name" value="Stig1"/>
    <property type="match status" value="1"/>
</dbReference>
<dbReference type="Proteomes" id="UP000290289">
    <property type="component" value="Chromosome 10"/>
</dbReference>
<evidence type="ECO:0000313" key="5">
    <source>
        <dbReference type="Proteomes" id="UP000290289"/>
    </source>
</evidence>
<dbReference type="InterPro" id="IPR006969">
    <property type="entry name" value="Stig-like"/>
</dbReference>
<gene>
    <name evidence="4" type="ORF">DVH24_016942</name>
</gene>
<comment type="caution">
    <text evidence="4">The sequence shown here is derived from an EMBL/GenBank/DDBJ whole genome shotgun (WGS) entry which is preliminary data.</text>
</comment>
<dbReference type="AlphaFoldDB" id="A0A498IRP7"/>
<protein>
    <recommendedName>
        <fullName evidence="6">Stigma-specific STIG1-like protein 1</fullName>
    </recommendedName>
</protein>
<keyword evidence="2 3" id="KW-0732">Signal</keyword>
<evidence type="ECO:0000256" key="1">
    <source>
        <dbReference type="ARBA" id="ARBA00006010"/>
    </source>
</evidence>
<comment type="similarity">
    <text evidence="1">Belongs to the STIG1 family.</text>
</comment>
<dbReference type="STRING" id="3750.A0A498IRP7"/>
<organism evidence="4 5">
    <name type="scientific">Malus domestica</name>
    <name type="common">Apple</name>
    <name type="synonym">Pyrus malus</name>
    <dbReference type="NCBI Taxonomy" id="3750"/>
    <lineage>
        <taxon>Eukaryota</taxon>
        <taxon>Viridiplantae</taxon>
        <taxon>Streptophyta</taxon>
        <taxon>Embryophyta</taxon>
        <taxon>Tracheophyta</taxon>
        <taxon>Spermatophyta</taxon>
        <taxon>Magnoliopsida</taxon>
        <taxon>eudicotyledons</taxon>
        <taxon>Gunneridae</taxon>
        <taxon>Pentapetalae</taxon>
        <taxon>rosids</taxon>
        <taxon>fabids</taxon>
        <taxon>Rosales</taxon>
        <taxon>Rosaceae</taxon>
        <taxon>Amygdaloideae</taxon>
        <taxon>Maleae</taxon>
        <taxon>Malus</taxon>
    </lineage>
</organism>
<reference evidence="4 5" key="1">
    <citation type="submission" date="2018-10" db="EMBL/GenBank/DDBJ databases">
        <title>A high-quality apple genome assembly.</title>
        <authorList>
            <person name="Hu J."/>
        </authorList>
    </citation>
    <scope>NUCLEOTIDE SEQUENCE [LARGE SCALE GENOMIC DNA]</scope>
    <source>
        <strain evidence="5">cv. HFTH1</strain>
        <tissue evidence="4">Young leaf</tissue>
    </source>
</reference>
<evidence type="ECO:0000256" key="2">
    <source>
        <dbReference type="ARBA" id="ARBA00022729"/>
    </source>
</evidence>
<feature type="chain" id="PRO_5019778846" description="Stigma-specific STIG1-like protein 1" evidence="3">
    <location>
        <begin position="23"/>
        <end position="149"/>
    </location>
</feature>
<proteinExistence type="inferred from homology"/>
<dbReference type="PANTHER" id="PTHR33227:SF21">
    <property type="entry name" value="F12F1.21 PROTEIN"/>
    <property type="match status" value="1"/>
</dbReference>
<evidence type="ECO:0008006" key="6">
    <source>
        <dbReference type="Google" id="ProtNLM"/>
    </source>
</evidence>
<evidence type="ECO:0000313" key="4">
    <source>
        <dbReference type="EMBL" id="RXH85889.1"/>
    </source>
</evidence>
<accession>A0A498IRP7</accession>
<name>A0A498IRP7_MALDO</name>
<feature type="signal peptide" evidence="3">
    <location>
        <begin position="1"/>
        <end position="22"/>
    </location>
</feature>